<dbReference type="OrthoDB" id="5796840at2"/>
<proteinExistence type="predicted"/>
<protein>
    <recommendedName>
        <fullName evidence="3">DsrE/DsrF/DsrH-like protein</fullName>
    </recommendedName>
</protein>
<dbReference type="Proteomes" id="UP000295304">
    <property type="component" value="Unassembled WGS sequence"/>
</dbReference>
<dbReference type="EMBL" id="SLZW01000010">
    <property type="protein sequence ID" value="TCS60601.1"/>
    <property type="molecule type" value="Genomic_DNA"/>
</dbReference>
<keyword evidence="2" id="KW-1185">Reference proteome</keyword>
<reference evidence="1 2" key="1">
    <citation type="submission" date="2019-03" db="EMBL/GenBank/DDBJ databases">
        <title>Genomic Encyclopedia of Type Strains, Phase IV (KMG-IV): sequencing the most valuable type-strain genomes for metagenomic binning, comparative biology and taxonomic classification.</title>
        <authorList>
            <person name="Goeker M."/>
        </authorList>
    </citation>
    <scope>NUCLEOTIDE SEQUENCE [LARGE SCALE GENOMIC DNA]</scope>
    <source>
        <strain evidence="1 2">DSM 101688</strain>
    </source>
</reference>
<evidence type="ECO:0000313" key="2">
    <source>
        <dbReference type="Proteomes" id="UP000295304"/>
    </source>
</evidence>
<name>A0A4V2UN46_9PROT</name>
<organism evidence="1 2">
    <name type="scientific">Varunaivibrio sulfuroxidans</name>
    <dbReference type="NCBI Taxonomy" id="1773489"/>
    <lineage>
        <taxon>Bacteria</taxon>
        <taxon>Pseudomonadati</taxon>
        <taxon>Pseudomonadota</taxon>
        <taxon>Alphaproteobacteria</taxon>
        <taxon>Rhodospirillales</taxon>
        <taxon>Magnetovibrionaceae</taxon>
        <taxon>Varunaivibrio</taxon>
    </lineage>
</organism>
<comment type="caution">
    <text evidence="1">The sequence shown here is derived from an EMBL/GenBank/DDBJ whole genome shotgun (WGS) entry which is preliminary data.</text>
</comment>
<dbReference type="RefSeq" id="WP_132939912.1">
    <property type="nucleotide sequence ID" value="NZ_CP119676.1"/>
</dbReference>
<accession>A0A4V2UN46</accession>
<gene>
    <name evidence="1" type="ORF">EDD55_11076</name>
</gene>
<evidence type="ECO:0000313" key="1">
    <source>
        <dbReference type="EMBL" id="TCS60601.1"/>
    </source>
</evidence>
<evidence type="ECO:0008006" key="3">
    <source>
        <dbReference type="Google" id="ProtNLM"/>
    </source>
</evidence>
<sequence length="106" mass="11149">MTENTLDVLLHITTAKSAAVAAPLGRALSAAGIRWACFLTNDGVMGADDAAFADALEGAQRVAVCEHSWDIHMKDPHAKVRSCPFERASQTVNSALMGEAGRVVAL</sequence>
<dbReference type="AlphaFoldDB" id="A0A4V2UN46"/>